<organism evidence="8 9">
    <name type="scientific">Lignipirellula cremea</name>
    <dbReference type="NCBI Taxonomy" id="2528010"/>
    <lineage>
        <taxon>Bacteria</taxon>
        <taxon>Pseudomonadati</taxon>
        <taxon>Planctomycetota</taxon>
        <taxon>Planctomycetia</taxon>
        <taxon>Pirellulales</taxon>
        <taxon>Pirellulaceae</taxon>
        <taxon>Lignipirellula</taxon>
    </lineage>
</organism>
<proteinExistence type="predicted"/>
<feature type="transmembrane region" description="Helical" evidence="6">
    <location>
        <begin position="656"/>
        <end position="677"/>
    </location>
</feature>
<accession>A0A518DL41</accession>
<dbReference type="PANTHER" id="PTHR33406:SF12">
    <property type="entry name" value="BLR2997 PROTEIN"/>
    <property type="match status" value="1"/>
</dbReference>
<dbReference type="Proteomes" id="UP000317648">
    <property type="component" value="Chromosome"/>
</dbReference>
<evidence type="ECO:0000256" key="4">
    <source>
        <dbReference type="ARBA" id="ARBA00022989"/>
    </source>
</evidence>
<keyword evidence="9" id="KW-1185">Reference proteome</keyword>
<protein>
    <submittedName>
        <fullName evidence="8">MMPL family protein</fullName>
    </submittedName>
</protein>
<evidence type="ECO:0000256" key="5">
    <source>
        <dbReference type="ARBA" id="ARBA00023136"/>
    </source>
</evidence>
<dbReference type="EMBL" id="CP036433">
    <property type="protein sequence ID" value="QDU92557.1"/>
    <property type="molecule type" value="Genomic_DNA"/>
</dbReference>
<gene>
    <name evidence="8" type="ORF">Pla8534_03050</name>
</gene>
<feature type="transmembrane region" description="Helical" evidence="6">
    <location>
        <begin position="731"/>
        <end position="754"/>
    </location>
</feature>
<comment type="subcellular location">
    <subcellularLocation>
        <location evidence="1">Cell membrane</location>
        <topology evidence="1">Multi-pass membrane protein</topology>
    </subcellularLocation>
</comment>
<evidence type="ECO:0000256" key="2">
    <source>
        <dbReference type="ARBA" id="ARBA00022475"/>
    </source>
</evidence>
<dbReference type="InterPro" id="IPR050545">
    <property type="entry name" value="Mycobact_MmpL"/>
</dbReference>
<feature type="transmembrane region" description="Helical" evidence="6">
    <location>
        <begin position="582"/>
        <end position="607"/>
    </location>
</feature>
<evidence type="ECO:0000259" key="7">
    <source>
        <dbReference type="Pfam" id="PF03176"/>
    </source>
</evidence>
<keyword evidence="4 6" id="KW-1133">Transmembrane helix</keyword>
<evidence type="ECO:0000256" key="1">
    <source>
        <dbReference type="ARBA" id="ARBA00004651"/>
    </source>
</evidence>
<feature type="transmembrane region" description="Helical" evidence="6">
    <location>
        <begin position="182"/>
        <end position="200"/>
    </location>
</feature>
<evidence type="ECO:0000256" key="6">
    <source>
        <dbReference type="SAM" id="Phobius"/>
    </source>
</evidence>
<reference evidence="8 9" key="1">
    <citation type="submission" date="2019-02" db="EMBL/GenBank/DDBJ databases">
        <title>Deep-cultivation of Planctomycetes and their phenomic and genomic characterization uncovers novel biology.</title>
        <authorList>
            <person name="Wiegand S."/>
            <person name="Jogler M."/>
            <person name="Boedeker C."/>
            <person name="Pinto D."/>
            <person name="Vollmers J."/>
            <person name="Rivas-Marin E."/>
            <person name="Kohn T."/>
            <person name="Peeters S.H."/>
            <person name="Heuer A."/>
            <person name="Rast P."/>
            <person name="Oberbeckmann S."/>
            <person name="Bunk B."/>
            <person name="Jeske O."/>
            <person name="Meyerdierks A."/>
            <person name="Storesund J.E."/>
            <person name="Kallscheuer N."/>
            <person name="Luecker S."/>
            <person name="Lage O.M."/>
            <person name="Pohl T."/>
            <person name="Merkel B.J."/>
            <person name="Hornburger P."/>
            <person name="Mueller R.-W."/>
            <person name="Bruemmer F."/>
            <person name="Labrenz M."/>
            <person name="Spormann A.M."/>
            <person name="Op den Camp H."/>
            <person name="Overmann J."/>
            <person name="Amann R."/>
            <person name="Jetten M.S.M."/>
            <person name="Mascher T."/>
            <person name="Medema M.H."/>
            <person name="Devos D.P."/>
            <person name="Kaster A.-K."/>
            <person name="Ovreas L."/>
            <person name="Rohde M."/>
            <person name="Galperin M.Y."/>
            <person name="Jogler C."/>
        </authorList>
    </citation>
    <scope>NUCLEOTIDE SEQUENCE [LARGE SCALE GENOMIC DNA]</scope>
    <source>
        <strain evidence="8 9">Pla85_3_4</strain>
    </source>
</reference>
<keyword evidence="3 6" id="KW-0812">Transmembrane</keyword>
<feature type="transmembrane region" description="Helical" evidence="6">
    <location>
        <begin position="697"/>
        <end position="719"/>
    </location>
</feature>
<name>A0A518DL41_9BACT</name>
<feature type="transmembrane region" description="Helical" evidence="6">
    <location>
        <begin position="309"/>
        <end position="334"/>
    </location>
</feature>
<evidence type="ECO:0000256" key="3">
    <source>
        <dbReference type="ARBA" id="ARBA00022692"/>
    </source>
</evidence>
<sequence length="770" mass="83527">MLLALCLAPVFWYCAERALETNLNDPMEWLPSHFDETRRLMEFGALFGSDSFFVISWPGATLDDPRIPALAKELEQVRFDGKPLFGMLTSGGEIVDTLQQPPLELSREQAIERLEGILIGRETGVTGVIGTLQQFTPAAQHFGYDAVQQAIAQTPGLDPASVKLAGTAFDGVFIDLASQHGLYAIMITCYVISFVLLLVSFRNLSIAGAVMAVSILNQYMTMALVWLAGSHMDSILLVAPSLVYVLSISTGVHLVNYYRDALHHYPAAEAPTWAVRQGLTPCTVAAATTALGLISLTASYLAPIERFGVFASVGVLISTGLSLLFLPAFLAGIAPGKWCVADDETVSDAAAEKRLQQRLRKWNALAKGIALATPLVLLLLLAVGAAGLGGLYRLQASARIHDMFSPQAKVIQDYAWLEQAIGPLVPVEVVLQFPRQSAPPEELLRRLRLVRSAQAAVGSLEHVDATLSALNFSPDLPPEPTGRLSMRDLVRQRVLQKKLVASEVDFVDLRMLHAGDDWESWRISGRVSSGKTIDMKQVLRQVREAMQPVAADMAVAWPDAQVLYSGSMPILQRTQEQLLEDLMVSFMIAFVFIAIAIAVMLMVHAAPEFQAAPGLLSQLLIAVRCLFAALAAMIPNVLPFAVVFGAMGWLGVKIEIGTVMTATVAMGVAVDDTLHFVTWFRRSVLAGSSRLSAIAFGYRHCGAAMIQTSVICGVGLLGFTLSEFGPMQRFAWLMFSMLLTALLADLVVLPALLYSPLGRLFTPPGVPRRD</sequence>
<feature type="transmembrane region" description="Helical" evidence="6">
    <location>
        <begin position="235"/>
        <end position="258"/>
    </location>
</feature>
<dbReference type="SUPFAM" id="SSF82866">
    <property type="entry name" value="Multidrug efflux transporter AcrB transmembrane domain"/>
    <property type="match status" value="2"/>
</dbReference>
<keyword evidence="5 6" id="KW-0472">Membrane</keyword>
<keyword evidence="2" id="KW-1003">Cell membrane</keyword>
<dbReference type="GO" id="GO:0005886">
    <property type="term" value="C:plasma membrane"/>
    <property type="evidence" value="ECO:0007669"/>
    <property type="project" value="UniProtKB-SubCell"/>
</dbReference>
<dbReference type="AlphaFoldDB" id="A0A518DL41"/>
<dbReference type="Pfam" id="PF03176">
    <property type="entry name" value="MMPL"/>
    <property type="match status" value="1"/>
</dbReference>
<feature type="transmembrane region" description="Helical" evidence="6">
    <location>
        <begin position="619"/>
        <end position="644"/>
    </location>
</feature>
<evidence type="ECO:0000313" key="8">
    <source>
        <dbReference type="EMBL" id="QDU92557.1"/>
    </source>
</evidence>
<evidence type="ECO:0000313" key="9">
    <source>
        <dbReference type="Proteomes" id="UP000317648"/>
    </source>
</evidence>
<feature type="transmembrane region" description="Helical" evidence="6">
    <location>
        <begin position="206"/>
        <end position="228"/>
    </location>
</feature>
<dbReference type="PANTHER" id="PTHR33406">
    <property type="entry name" value="MEMBRANE PROTEIN MJ1562-RELATED"/>
    <property type="match status" value="1"/>
</dbReference>
<dbReference type="InterPro" id="IPR004869">
    <property type="entry name" value="MMPL_dom"/>
</dbReference>
<dbReference type="Gene3D" id="1.20.1640.10">
    <property type="entry name" value="Multidrug efflux transporter AcrB transmembrane domain"/>
    <property type="match status" value="2"/>
</dbReference>
<feature type="domain" description="Membrane transport protein MMPL" evidence="7">
    <location>
        <begin position="143"/>
        <end position="350"/>
    </location>
</feature>
<dbReference type="KEGG" id="lcre:Pla8534_03050"/>
<feature type="transmembrane region" description="Helical" evidence="6">
    <location>
        <begin position="369"/>
        <end position="394"/>
    </location>
</feature>